<dbReference type="PRINTS" id="PR00793">
    <property type="entry name" value="PROAMNOPTASE"/>
</dbReference>
<feature type="domain" description="AB hydrolase-1" evidence="3">
    <location>
        <begin position="36"/>
        <end position="306"/>
    </location>
</feature>
<dbReference type="Proteomes" id="UP000182788">
    <property type="component" value="Unassembled WGS sequence"/>
</dbReference>
<proteinExistence type="inferred from homology"/>
<dbReference type="Pfam" id="PF00561">
    <property type="entry name" value="Abhydrolase_1"/>
    <property type="match status" value="1"/>
</dbReference>
<dbReference type="GO" id="GO:0006508">
    <property type="term" value="P:proteolysis"/>
    <property type="evidence" value="ECO:0007669"/>
    <property type="project" value="InterPro"/>
</dbReference>
<dbReference type="InterPro" id="IPR029058">
    <property type="entry name" value="AB_hydrolase_fold"/>
</dbReference>
<evidence type="ECO:0000259" key="3">
    <source>
        <dbReference type="Pfam" id="PF00561"/>
    </source>
</evidence>
<dbReference type="InterPro" id="IPR051601">
    <property type="entry name" value="Serine_prot/Carboxylest_S33"/>
</dbReference>
<dbReference type="AlphaFoldDB" id="A0A1J9VRG0"/>
<dbReference type="RefSeq" id="WP_071719397.1">
    <property type="nucleotide sequence ID" value="NZ_CBCSHB010000004.1"/>
</dbReference>
<evidence type="ECO:0000313" key="5">
    <source>
        <dbReference type="Proteomes" id="UP000182788"/>
    </source>
</evidence>
<dbReference type="EMBL" id="MAOI01000079">
    <property type="protein sequence ID" value="OJD78060.1"/>
    <property type="molecule type" value="Genomic_DNA"/>
</dbReference>
<evidence type="ECO:0000256" key="2">
    <source>
        <dbReference type="ARBA" id="ARBA00022801"/>
    </source>
</evidence>
<dbReference type="InterPro" id="IPR002410">
    <property type="entry name" value="Peptidase_S33"/>
</dbReference>
<dbReference type="InterPro" id="IPR000073">
    <property type="entry name" value="AB_hydrolase_1"/>
</dbReference>
<dbReference type="GeneID" id="87593242"/>
<evidence type="ECO:0000256" key="1">
    <source>
        <dbReference type="ARBA" id="ARBA00010088"/>
    </source>
</evidence>
<comment type="similarity">
    <text evidence="1">Belongs to the peptidase S33 family.</text>
</comment>
<organism evidence="4 5">
    <name type="scientific">Bacillus paramycoides</name>
    <dbReference type="NCBI Taxonomy" id="2026194"/>
    <lineage>
        <taxon>Bacteria</taxon>
        <taxon>Bacillati</taxon>
        <taxon>Bacillota</taxon>
        <taxon>Bacilli</taxon>
        <taxon>Bacillales</taxon>
        <taxon>Bacillaceae</taxon>
        <taxon>Bacillus</taxon>
        <taxon>Bacillus cereus group</taxon>
    </lineage>
</organism>
<dbReference type="Gene3D" id="3.40.50.1820">
    <property type="entry name" value="alpha/beta hydrolase"/>
    <property type="match status" value="1"/>
</dbReference>
<dbReference type="GO" id="GO:0004177">
    <property type="term" value="F:aminopeptidase activity"/>
    <property type="evidence" value="ECO:0007669"/>
    <property type="project" value="UniProtKB-EC"/>
</dbReference>
<comment type="caution">
    <text evidence="4">The sequence shown here is derived from an EMBL/GenBank/DDBJ whole genome shotgun (WGS) entry which is preliminary data.</text>
</comment>
<sequence>MLFHPLQFEINIGEEYVPINDANQYLFHSGKKYDNPVLLYLHGGPGSVESLFAHAFQDRLEEIFTIVHWDQRGAGKTFIKNRDKYPAIDSMVKDLYEIIQYLKRKYNKEKIVLLGRSWGTVLGSVFVKQYPEEITYFINVAPVISMLENERVAYKKMKGLIKKANDKKSLKKLEVIGDYPGEKITFDNEFLKKCMKIRKLQGEYGLAGKSDFPVFITAFKSPIFKLSDLLALSKILKVNRKILEYLQDFNLMTELTDYEVPIYYILGEDDWQAPYVIAQEYFPKIKAPYKQLFLIPNAGHRIMLDQPDLFFEVLSLINIIEQNRDN</sequence>
<accession>A0A1J9VRG0</accession>
<reference evidence="4 5" key="1">
    <citation type="submission" date="2016-06" db="EMBL/GenBank/DDBJ databases">
        <title>First insights into the genetic diversity and population structure of in the Bacillus cereus group bacteria from diverse marine environments.</title>
        <authorList>
            <person name="Liu Y."/>
            <person name="Lai Q."/>
            <person name="Shao Z."/>
        </authorList>
    </citation>
    <scope>NUCLEOTIDE SEQUENCE [LARGE SCALE GENOMIC DNA]</scope>
    <source>
        <strain evidence="4 5">NH24A2</strain>
    </source>
</reference>
<dbReference type="SUPFAM" id="SSF53474">
    <property type="entry name" value="alpha/beta-Hydrolases"/>
    <property type="match status" value="1"/>
</dbReference>
<keyword evidence="2 4" id="KW-0378">Hydrolase</keyword>
<protein>
    <submittedName>
        <fullName evidence="4">Alpha/beta hydrolase</fullName>
    </submittedName>
</protein>
<dbReference type="PANTHER" id="PTHR43248">
    <property type="entry name" value="2-SUCCINYL-6-HYDROXY-2,4-CYCLOHEXADIENE-1-CARBOXYLATE SYNTHASE"/>
    <property type="match status" value="1"/>
</dbReference>
<name>A0A1J9VRG0_9BACI</name>
<evidence type="ECO:0000313" key="4">
    <source>
        <dbReference type="EMBL" id="OJD78060.1"/>
    </source>
</evidence>
<gene>
    <name evidence="4" type="ORF">BAU28_02195</name>
</gene>